<evidence type="ECO:0000313" key="7">
    <source>
        <dbReference type="RefSeq" id="XP_033819786.1"/>
    </source>
</evidence>
<evidence type="ECO:0000313" key="5">
    <source>
        <dbReference type="RefSeq" id="XP_033819784.1"/>
    </source>
</evidence>
<evidence type="ECO:0000313" key="4">
    <source>
        <dbReference type="Proteomes" id="UP000515159"/>
    </source>
</evidence>
<organism evidence="4 12">
    <name type="scientific">Geotrypetes seraphini</name>
    <name type="common">Gaboon caecilian</name>
    <name type="synonym">Caecilia seraphini</name>
    <dbReference type="NCBI Taxonomy" id="260995"/>
    <lineage>
        <taxon>Eukaryota</taxon>
        <taxon>Metazoa</taxon>
        <taxon>Chordata</taxon>
        <taxon>Craniata</taxon>
        <taxon>Vertebrata</taxon>
        <taxon>Euteleostomi</taxon>
        <taxon>Amphibia</taxon>
        <taxon>Gymnophiona</taxon>
        <taxon>Geotrypetes</taxon>
    </lineage>
</organism>
<feature type="compositionally biased region" description="Basic residues" evidence="3">
    <location>
        <begin position="35"/>
        <end position="46"/>
    </location>
</feature>
<reference evidence="5 6" key="1">
    <citation type="submission" date="2025-04" db="UniProtKB">
        <authorList>
            <consortium name="RefSeq"/>
        </authorList>
    </citation>
    <scope>IDENTIFICATION</scope>
</reference>
<dbReference type="RefSeq" id="XP_033819784.1">
    <property type="nucleotide sequence ID" value="XM_033963893.1"/>
</dbReference>
<dbReference type="RefSeq" id="XP_033819786.1">
    <property type="nucleotide sequence ID" value="XM_033963895.1"/>
</dbReference>
<evidence type="ECO:0000313" key="11">
    <source>
        <dbReference type="RefSeq" id="XP_033819791.1"/>
    </source>
</evidence>
<sequence>MSWTASETGTEIEELEELGDDALSAITFESDIDKKQKKKTSHKPSRSPKSPYLSSTRQHPKKAAVWRSLKGTGNMHTENPMIKVPRQLWLASLRQGTGLTQSLKSDMDIGHAWMNSSNSTPEYLKEALGMKKPKYSRSSSNGYIPGTPDYKEKEDMYDEIIDLKKMLQAQKSEADVMKTKLRRLEEENNRKDRQIEQLLDPSRSLDFTRSLADRRSDTSLATIVLKQKILKLEQQCKEKDSALSKLQTDLRTTSLEEMKIAMETYYEEIQRLQILLANVEAMEKKAPLEPKGSEKHQKVLKVAILKLTKNIKELQDENQSLKLDLDRALSLSPTSGRAKGYGGWSKQRLVRRISELEKKMEELENPRLKSSNLDLAKTAQPPLPIPVSEQSVPPSPLRPDPREECERLQTLVKKLKGDRSMLQNLLGSKDSEIKQLRKEMDLEKELQKVQEAKTEKSKEEIQRLRQKVKKLEAELEKERQIHEAQKRLHSPQISQQDSAGRVHGVQKQLLPVSNDESKEDQRRHEAAELIQSQWRKYKRMREESSLDEVAAVLQAAFKGHLARQKLLSRNTYGPKSSSMPHLSDRDPNTSHSGSLSSPISDPSGEEEAIAIVQSVFRAHLARGNQYRCSLSGCSPVDEQTPAKNGRQKKTFSRSPGKPSAFRLSSPDDEDSEEMETGEDGERWRRLRQCSPSPQGPSSAHFYQKQYQSTSISPTNEVQSDDSDDIIIVPPSRPSRKRDSTLNE</sequence>
<evidence type="ECO:0000313" key="8">
    <source>
        <dbReference type="RefSeq" id="XP_033819787.1"/>
    </source>
</evidence>
<evidence type="ECO:0000313" key="12">
    <source>
        <dbReference type="RefSeq" id="XP_033819792.1"/>
    </source>
</evidence>
<keyword evidence="1" id="KW-0677">Repeat</keyword>
<accession>A0A6P8SMJ5</accession>
<feature type="compositionally biased region" description="Polar residues" evidence="3">
    <location>
        <begin position="568"/>
        <end position="580"/>
    </location>
</feature>
<proteinExistence type="predicted"/>
<feature type="compositionally biased region" description="Acidic residues" evidence="3">
    <location>
        <begin position="10"/>
        <end position="20"/>
    </location>
</feature>
<feature type="compositionally biased region" description="Polar residues" evidence="3">
    <location>
        <begin position="704"/>
        <end position="717"/>
    </location>
</feature>
<dbReference type="PROSITE" id="PS50096">
    <property type="entry name" value="IQ"/>
    <property type="match status" value="1"/>
</dbReference>
<feature type="coiled-coil region" evidence="2">
    <location>
        <begin position="153"/>
        <end position="201"/>
    </location>
</feature>
<evidence type="ECO:0000256" key="3">
    <source>
        <dbReference type="SAM" id="MobiDB-lite"/>
    </source>
</evidence>
<dbReference type="InterPro" id="IPR000048">
    <property type="entry name" value="IQ_motif_EF-hand-BS"/>
</dbReference>
<evidence type="ECO:0000313" key="6">
    <source>
        <dbReference type="RefSeq" id="XP_033819785.1"/>
    </source>
</evidence>
<dbReference type="CTD" id="23288"/>
<dbReference type="PANTHER" id="PTHR22590:SF3">
    <property type="entry name" value="IQ DOMAIN-CONTAINING PROTEIN E"/>
    <property type="match status" value="1"/>
</dbReference>
<dbReference type="Pfam" id="PF00612">
    <property type="entry name" value="IQ"/>
    <property type="match status" value="2"/>
</dbReference>
<feature type="region of interest" description="Disordered" evidence="3">
    <location>
        <begin position="1"/>
        <end position="63"/>
    </location>
</feature>
<dbReference type="OrthoDB" id="2136082at2759"/>
<dbReference type="GeneID" id="117369399"/>
<dbReference type="KEGG" id="gsh:117369399"/>
<feature type="region of interest" description="Disordered" evidence="3">
    <location>
        <begin position="629"/>
        <end position="743"/>
    </location>
</feature>
<dbReference type="RefSeq" id="XP_033819785.1">
    <property type="nucleotide sequence ID" value="XM_033963894.1"/>
</dbReference>
<feature type="compositionally biased region" description="Low complexity" evidence="3">
    <location>
        <begin position="590"/>
        <end position="602"/>
    </location>
</feature>
<feature type="region of interest" description="Disordered" evidence="3">
    <location>
        <begin position="484"/>
        <end position="503"/>
    </location>
</feature>
<gene>
    <name evidence="5 6 7 8 9 10 11 12" type="primary">IQCE</name>
</gene>
<dbReference type="RefSeq" id="XP_033819792.1">
    <property type="nucleotide sequence ID" value="XM_033963901.1"/>
</dbReference>
<dbReference type="InterPro" id="IPR052318">
    <property type="entry name" value="CellDiv_DevSignal_Domain"/>
</dbReference>
<evidence type="ECO:0000256" key="2">
    <source>
        <dbReference type="SAM" id="Coils"/>
    </source>
</evidence>
<dbReference type="RefSeq" id="XP_033819791.1">
    <property type="nucleotide sequence ID" value="XM_033963900.1"/>
</dbReference>
<keyword evidence="4" id="KW-1185">Reference proteome</keyword>
<dbReference type="RefSeq" id="XP_033819787.1">
    <property type="nucleotide sequence ID" value="XM_033963896.1"/>
</dbReference>
<feature type="region of interest" description="Disordered" evidence="3">
    <location>
        <begin position="363"/>
        <end position="402"/>
    </location>
</feature>
<evidence type="ECO:0000313" key="9">
    <source>
        <dbReference type="RefSeq" id="XP_033819788.1"/>
    </source>
</evidence>
<dbReference type="SMART" id="SM00015">
    <property type="entry name" value="IQ"/>
    <property type="match status" value="2"/>
</dbReference>
<dbReference type="RefSeq" id="XP_033819790.1">
    <property type="nucleotide sequence ID" value="XM_033963899.1"/>
</dbReference>
<keyword evidence="2" id="KW-0175">Coiled coil</keyword>
<evidence type="ECO:0000256" key="1">
    <source>
        <dbReference type="ARBA" id="ARBA00022737"/>
    </source>
</evidence>
<dbReference type="RefSeq" id="XP_033819788.1">
    <property type="nucleotide sequence ID" value="XM_033963897.1"/>
</dbReference>
<feature type="compositionally biased region" description="Acidic residues" evidence="3">
    <location>
        <begin position="666"/>
        <end position="678"/>
    </location>
</feature>
<dbReference type="PANTHER" id="PTHR22590">
    <property type="entry name" value="MYOSIN MOTOR DOMAIN-CONTAINING PROTEIN"/>
    <property type="match status" value="1"/>
</dbReference>
<dbReference type="Gene3D" id="1.20.5.190">
    <property type="match status" value="1"/>
</dbReference>
<dbReference type="AlphaFoldDB" id="A0A6P8SMJ5"/>
<name>A0A6P8SMJ5_GEOSA</name>
<protein>
    <submittedName>
        <fullName evidence="5 6">IQ domain-containing protein E isoform X1</fullName>
    </submittedName>
</protein>
<dbReference type="Proteomes" id="UP000515159">
    <property type="component" value="Chromosome 11"/>
</dbReference>
<feature type="region of interest" description="Disordered" evidence="3">
    <location>
        <begin position="568"/>
        <end position="604"/>
    </location>
</feature>
<evidence type="ECO:0000313" key="10">
    <source>
        <dbReference type="RefSeq" id="XP_033819790.1"/>
    </source>
</evidence>